<dbReference type="GO" id="GO:0016887">
    <property type="term" value="F:ATP hydrolysis activity"/>
    <property type="evidence" value="ECO:0007669"/>
    <property type="project" value="InterPro"/>
</dbReference>
<feature type="domain" description="ABC transporter" evidence="2">
    <location>
        <begin position="224"/>
        <end position="480"/>
    </location>
</feature>
<dbReference type="EMBL" id="HBGE01045745">
    <property type="protein sequence ID" value="CAD9142372.1"/>
    <property type="molecule type" value="Transcribed_RNA"/>
</dbReference>
<dbReference type="PROSITE" id="PS50893">
    <property type="entry name" value="ABC_TRANSPORTER_2"/>
    <property type="match status" value="1"/>
</dbReference>
<evidence type="ECO:0000259" key="2">
    <source>
        <dbReference type="PROSITE" id="PS50893"/>
    </source>
</evidence>
<evidence type="ECO:0000256" key="1">
    <source>
        <dbReference type="SAM" id="SignalP"/>
    </source>
</evidence>
<dbReference type="PANTHER" id="PTHR43394:SF1">
    <property type="entry name" value="ATP-BINDING CASSETTE SUB-FAMILY B MEMBER 10, MITOCHONDRIAL"/>
    <property type="match status" value="1"/>
</dbReference>
<proteinExistence type="predicted"/>
<dbReference type="SUPFAM" id="SSF52540">
    <property type="entry name" value="P-loop containing nucleoside triphosphate hydrolases"/>
    <property type="match status" value="1"/>
</dbReference>
<evidence type="ECO:0000313" key="3">
    <source>
        <dbReference type="EMBL" id="CAD9142372.1"/>
    </source>
</evidence>
<dbReference type="Gene3D" id="3.40.50.300">
    <property type="entry name" value="P-loop containing nucleotide triphosphate hydrolases"/>
    <property type="match status" value="1"/>
</dbReference>
<sequence>MCFNPGAQLVVLAMPTLTLAILILRMCVSAAAEDSLHAKTELARLIGEMLRNYRLIVDFYQRPKINDMVAAKVSGLQMAEVPEAITGKGIEYFAVWLGALCVGAIAVMQAPDLLGEERWLGNSLLASTPVSLGAFLATIQAVRDLNRALSSLQALCFTLMGTMAPVRDFTFLFNLETDLAVWRQVDHFRRELSLELGTIARRNSLNDFELGVRGPKYAVDGMQMIIKDVAFHYGSSEPVIMDTTLCVQQGKLVALRGHHSSGKRTFLHLLGHSIFPVNGTVFVPGHLRILQVSDHTMLFETWSAWDNLVFGTPRVDLDKRRVRGILEALDMRRTLGLVEDELSAHNEDVLGFTRNRTSTCAPTELPVDARAWHEGLSSTERSKMCLARALIANPEVLILHKPFLKYESQTKPLVRSALMEHKLSRGIALDQASIDQRRPRTCFYSVVDPRDADMADVVWEIDATTKTVSEVRSWPLGVAADVLMPRKSSSNLAPL</sequence>
<name>A0A7S1QLM0_ALECA</name>
<dbReference type="AlphaFoldDB" id="A0A7S1QLM0"/>
<gene>
    <name evidence="3" type="ORF">ACAT0790_LOCUS27604</name>
</gene>
<dbReference type="Pfam" id="PF00005">
    <property type="entry name" value="ABC_tran"/>
    <property type="match status" value="1"/>
</dbReference>
<dbReference type="InterPro" id="IPR027417">
    <property type="entry name" value="P-loop_NTPase"/>
</dbReference>
<protein>
    <recommendedName>
        <fullName evidence="2">ABC transporter domain-containing protein</fullName>
    </recommendedName>
</protein>
<feature type="signal peptide" evidence="1">
    <location>
        <begin position="1"/>
        <end position="20"/>
    </location>
</feature>
<dbReference type="GO" id="GO:0015421">
    <property type="term" value="F:ABC-type oligopeptide transporter activity"/>
    <property type="evidence" value="ECO:0007669"/>
    <property type="project" value="TreeGrafter"/>
</dbReference>
<dbReference type="GO" id="GO:0005524">
    <property type="term" value="F:ATP binding"/>
    <property type="evidence" value="ECO:0007669"/>
    <property type="project" value="InterPro"/>
</dbReference>
<organism evidence="3">
    <name type="scientific">Alexandrium catenella</name>
    <name type="common">Red tide dinoflagellate</name>
    <name type="synonym">Gonyaulax catenella</name>
    <dbReference type="NCBI Taxonomy" id="2925"/>
    <lineage>
        <taxon>Eukaryota</taxon>
        <taxon>Sar</taxon>
        <taxon>Alveolata</taxon>
        <taxon>Dinophyceae</taxon>
        <taxon>Gonyaulacales</taxon>
        <taxon>Pyrocystaceae</taxon>
        <taxon>Alexandrium</taxon>
    </lineage>
</organism>
<dbReference type="InterPro" id="IPR039421">
    <property type="entry name" value="Type_1_exporter"/>
</dbReference>
<accession>A0A7S1QLM0</accession>
<reference evidence="3" key="1">
    <citation type="submission" date="2021-01" db="EMBL/GenBank/DDBJ databases">
        <authorList>
            <person name="Corre E."/>
            <person name="Pelletier E."/>
            <person name="Niang G."/>
            <person name="Scheremetjew M."/>
            <person name="Finn R."/>
            <person name="Kale V."/>
            <person name="Holt S."/>
            <person name="Cochrane G."/>
            <person name="Meng A."/>
            <person name="Brown T."/>
            <person name="Cohen L."/>
        </authorList>
    </citation>
    <scope>NUCLEOTIDE SEQUENCE</scope>
    <source>
        <strain evidence="3">OF101</strain>
    </source>
</reference>
<keyword evidence="1" id="KW-0732">Signal</keyword>
<dbReference type="InterPro" id="IPR003439">
    <property type="entry name" value="ABC_transporter-like_ATP-bd"/>
</dbReference>
<feature type="chain" id="PRO_5031543361" description="ABC transporter domain-containing protein" evidence="1">
    <location>
        <begin position="21"/>
        <end position="495"/>
    </location>
</feature>
<dbReference type="PANTHER" id="PTHR43394">
    <property type="entry name" value="ATP-DEPENDENT PERMEASE MDL1, MITOCHONDRIAL"/>
    <property type="match status" value="1"/>
</dbReference>